<evidence type="ECO:0000313" key="1">
    <source>
        <dbReference type="EMBL" id="ALX03366.1"/>
    </source>
</evidence>
<dbReference type="OrthoDB" id="3748651at2"/>
<protein>
    <submittedName>
        <fullName evidence="1">Uncharacterized protein</fullName>
    </submittedName>
</protein>
<dbReference type="RefSeq" id="WP_067853428.1">
    <property type="nucleotide sequence ID" value="NZ_CP011502.1"/>
</dbReference>
<dbReference type="Proteomes" id="UP000067689">
    <property type="component" value="Chromosome"/>
</dbReference>
<dbReference type="EMBL" id="CP011502">
    <property type="protein sequence ID" value="ALX03366.1"/>
    <property type="molecule type" value="Genomic_DNA"/>
</dbReference>
<dbReference type="AlphaFoldDB" id="A0A0U4CJJ6"/>
<evidence type="ECO:0000313" key="2">
    <source>
        <dbReference type="Proteomes" id="UP000067689"/>
    </source>
</evidence>
<dbReference type="STRING" id="2041.AERYTH_00945"/>
<sequence>MSPDDVDPLLAGRAGLGYAELDDCARRLRDLLVTTAERQIGRPLLHEFAIDVDTDPVLRLSPPDGYRRPAAGAVSVRVVVQSRTSSAARLGLRVTVWPALGGADVVDLLVVREGAAAPDGHLLEVRVDEVHPAPTESLQRRVSDVVARQVALVVSDLNIAMQRNLANPDWDGGELG</sequence>
<dbReference type="PATRIC" id="fig|2041.4.peg.195"/>
<organism evidence="1 2">
    <name type="scientific">Aeromicrobium erythreum</name>
    <dbReference type="NCBI Taxonomy" id="2041"/>
    <lineage>
        <taxon>Bacteria</taxon>
        <taxon>Bacillati</taxon>
        <taxon>Actinomycetota</taxon>
        <taxon>Actinomycetes</taxon>
        <taxon>Propionibacteriales</taxon>
        <taxon>Nocardioidaceae</taxon>
        <taxon>Aeromicrobium</taxon>
    </lineage>
</organism>
<proteinExistence type="predicted"/>
<dbReference type="KEGG" id="aer:AERYTH_00945"/>
<gene>
    <name evidence="1" type="ORF">AERYTH_00945</name>
</gene>
<reference evidence="1 2" key="1">
    <citation type="journal article" date="1991" name="Int. J. Syst. Bacteriol.">
        <title>Description of the erythromycin-producing bacterium Arthrobacter sp. strain NRRL B-3381 as Aeromicrobium erythreum gen. nov., sp. nov.</title>
        <authorList>
            <person name="Miller E.S."/>
            <person name="Woese C.R."/>
            <person name="Brenner S."/>
        </authorList>
    </citation>
    <scope>NUCLEOTIDE SEQUENCE [LARGE SCALE GENOMIC DNA]</scope>
    <source>
        <strain evidence="1 2">AR18</strain>
    </source>
</reference>
<keyword evidence="2" id="KW-1185">Reference proteome</keyword>
<name>A0A0U4CJJ6_9ACTN</name>
<accession>A0A0U4CJJ6</accession>